<sequence length="41" mass="4661">MPNHENFISPHKYCVDHVVGRIAFQTLCSTYQIAIVTGEKL</sequence>
<dbReference type="EMBL" id="UINC01158432">
    <property type="protein sequence ID" value="SVD55972.1"/>
    <property type="molecule type" value="Genomic_DNA"/>
</dbReference>
<accession>A0A382WAZ9</accession>
<evidence type="ECO:0000313" key="1">
    <source>
        <dbReference type="EMBL" id="SVD55972.1"/>
    </source>
</evidence>
<name>A0A382WAZ9_9ZZZZ</name>
<protein>
    <submittedName>
        <fullName evidence="1">Uncharacterized protein</fullName>
    </submittedName>
</protein>
<proteinExistence type="predicted"/>
<dbReference type="AlphaFoldDB" id="A0A382WAZ9"/>
<gene>
    <name evidence="1" type="ORF">METZ01_LOCUS408826</name>
</gene>
<reference evidence="1" key="1">
    <citation type="submission" date="2018-05" db="EMBL/GenBank/DDBJ databases">
        <authorList>
            <person name="Lanie J.A."/>
            <person name="Ng W.-L."/>
            <person name="Kazmierczak K.M."/>
            <person name="Andrzejewski T.M."/>
            <person name="Davidsen T.M."/>
            <person name="Wayne K.J."/>
            <person name="Tettelin H."/>
            <person name="Glass J.I."/>
            <person name="Rusch D."/>
            <person name="Podicherti R."/>
            <person name="Tsui H.-C.T."/>
            <person name="Winkler M.E."/>
        </authorList>
    </citation>
    <scope>NUCLEOTIDE SEQUENCE</scope>
</reference>
<organism evidence="1">
    <name type="scientific">marine metagenome</name>
    <dbReference type="NCBI Taxonomy" id="408172"/>
    <lineage>
        <taxon>unclassified sequences</taxon>
        <taxon>metagenomes</taxon>
        <taxon>ecological metagenomes</taxon>
    </lineage>
</organism>